<protein>
    <submittedName>
        <fullName evidence="2">Uncharacterized protein LOC142178841</fullName>
    </submittedName>
</protein>
<sequence>MIDASHPFYIHPSDSPGMVLVSSIFYGKSYGGWRREIVIALSAKKKIGFIDGSIIEPDMDSPSLKSWNRCNDMVISWILNSLSKEIAWSVLYSKTTKQILTTCVHCNCDCSCGGKAKTLKSLQDGRLIQFLKGPNETYDPVKRNILMMTLLPSVNHAYFLLIQNEKQREIHVGVHPC</sequence>
<organism evidence="1 2">
    <name type="scientific">Nicotiana tabacum</name>
    <name type="common">Common tobacco</name>
    <dbReference type="NCBI Taxonomy" id="4097"/>
    <lineage>
        <taxon>Eukaryota</taxon>
        <taxon>Viridiplantae</taxon>
        <taxon>Streptophyta</taxon>
        <taxon>Embryophyta</taxon>
        <taxon>Tracheophyta</taxon>
        <taxon>Spermatophyta</taxon>
        <taxon>Magnoliopsida</taxon>
        <taxon>eudicotyledons</taxon>
        <taxon>Gunneridae</taxon>
        <taxon>Pentapetalae</taxon>
        <taxon>asterids</taxon>
        <taxon>lamiids</taxon>
        <taxon>Solanales</taxon>
        <taxon>Solanaceae</taxon>
        <taxon>Nicotianoideae</taxon>
        <taxon>Nicotianeae</taxon>
        <taxon>Nicotiana</taxon>
    </lineage>
</organism>
<evidence type="ECO:0000313" key="1">
    <source>
        <dbReference type="Proteomes" id="UP000790787"/>
    </source>
</evidence>
<gene>
    <name evidence="2" type="primary">LOC142178841</name>
</gene>
<dbReference type="RefSeq" id="XP_075104693.1">
    <property type="nucleotide sequence ID" value="XM_075248592.1"/>
</dbReference>
<keyword evidence="1" id="KW-1185">Reference proteome</keyword>
<reference evidence="2" key="1">
    <citation type="submission" date="2025-08" db="UniProtKB">
        <authorList>
            <consortium name="RefSeq"/>
        </authorList>
    </citation>
    <scope>IDENTIFICATION</scope>
    <source>
        <tissue evidence="2">Leaf</tissue>
    </source>
</reference>
<name>A0AC58U5E3_TOBAC</name>
<proteinExistence type="predicted"/>
<evidence type="ECO:0000313" key="2">
    <source>
        <dbReference type="RefSeq" id="XP_075104693.1"/>
    </source>
</evidence>
<dbReference type="Proteomes" id="UP000790787">
    <property type="component" value="Unplaced"/>
</dbReference>
<accession>A0AC58U5E3</accession>